<dbReference type="AlphaFoldDB" id="A0AAN9K2G6"/>
<evidence type="ECO:0000313" key="2">
    <source>
        <dbReference type="EMBL" id="KAK7310045.1"/>
    </source>
</evidence>
<dbReference type="EMBL" id="JAYKXN010000002">
    <property type="protein sequence ID" value="KAK7310045.1"/>
    <property type="molecule type" value="Genomic_DNA"/>
</dbReference>
<protein>
    <submittedName>
        <fullName evidence="2">Uncharacterized protein</fullName>
    </submittedName>
</protein>
<accession>A0AAN9K2G6</accession>
<dbReference type="Proteomes" id="UP001359559">
    <property type="component" value="Unassembled WGS sequence"/>
</dbReference>
<dbReference type="InterPro" id="IPR040274">
    <property type="entry name" value="CLE27/CLE43"/>
</dbReference>
<proteinExistence type="predicted"/>
<evidence type="ECO:0000313" key="3">
    <source>
        <dbReference type="Proteomes" id="UP001359559"/>
    </source>
</evidence>
<name>A0AAN9K2G6_CLITE</name>
<comment type="caution">
    <text evidence="2">The sequence shown here is derived from an EMBL/GenBank/DDBJ whole genome shotgun (WGS) entry which is preliminary data.</text>
</comment>
<gene>
    <name evidence="2" type="ORF">RJT34_07253</name>
</gene>
<sequence length="96" mass="11055">MFFACIRRLLYFSLVVLMLMMMWLCLHSCHVGAIRVFPSNALSKVKFSHGIVDKRVKEDLLRKHFSGRTFGLSNGTQKGFDESKRRVPSCPDPLHN</sequence>
<reference evidence="2 3" key="1">
    <citation type="submission" date="2024-01" db="EMBL/GenBank/DDBJ databases">
        <title>The genomes of 5 underutilized Papilionoideae crops provide insights into root nodulation and disease resistance.</title>
        <authorList>
            <person name="Yuan L."/>
        </authorList>
    </citation>
    <scope>NUCLEOTIDE SEQUENCE [LARGE SCALE GENOMIC DNA]</scope>
    <source>
        <strain evidence="2">LY-2023</strain>
        <tissue evidence="2">Leaf</tissue>
    </source>
</reference>
<evidence type="ECO:0000256" key="1">
    <source>
        <dbReference type="SAM" id="MobiDB-lite"/>
    </source>
</evidence>
<dbReference type="PANTHER" id="PTHR37184">
    <property type="entry name" value="CLAVATA3/ESR (CLE)-RELATED PROTEIN 27"/>
    <property type="match status" value="1"/>
</dbReference>
<feature type="region of interest" description="Disordered" evidence="1">
    <location>
        <begin position="71"/>
        <end position="96"/>
    </location>
</feature>
<organism evidence="2 3">
    <name type="scientific">Clitoria ternatea</name>
    <name type="common">Butterfly pea</name>
    <dbReference type="NCBI Taxonomy" id="43366"/>
    <lineage>
        <taxon>Eukaryota</taxon>
        <taxon>Viridiplantae</taxon>
        <taxon>Streptophyta</taxon>
        <taxon>Embryophyta</taxon>
        <taxon>Tracheophyta</taxon>
        <taxon>Spermatophyta</taxon>
        <taxon>Magnoliopsida</taxon>
        <taxon>eudicotyledons</taxon>
        <taxon>Gunneridae</taxon>
        <taxon>Pentapetalae</taxon>
        <taxon>rosids</taxon>
        <taxon>fabids</taxon>
        <taxon>Fabales</taxon>
        <taxon>Fabaceae</taxon>
        <taxon>Papilionoideae</taxon>
        <taxon>50 kb inversion clade</taxon>
        <taxon>NPAAA clade</taxon>
        <taxon>indigoferoid/millettioid clade</taxon>
        <taxon>Phaseoleae</taxon>
        <taxon>Clitoria</taxon>
    </lineage>
</organism>
<dbReference type="PANTHER" id="PTHR37184:SF2">
    <property type="entry name" value="CLAVATA3_ESR (CLE)-RELATED PROTEIN 43"/>
    <property type="match status" value="1"/>
</dbReference>
<keyword evidence="3" id="KW-1185">Reference proteome</keyword>